<evidence type="ECO:0000256" key="4">
    <source>
        <dbReference type="ARBA" id="ARBA00022833"/>
    </source>
</evidence>
<dbReference type="GO" id="GO:0005829">
    <property type="term" value="C:cytosol"/>
    <property type="evidence" value="ECO:0007669"/>
    <property type="project" value="TreeGrafter"/>
</dbReference>
<gene>
    <name evidence="6" type="ORF">ATO12_00380</name>
</gene>
<dbReference type="InterPro" id="IPR051607">
    <property type="entry name" value="Metallo-dep_hydrolases"/>
</dbReference>
<dbReference type="InterPro" id="IPR006680">
    <property type="entry name" value="Amidohydro-rel"/>
</dbReference>
<feature type="domain" description="Amidohydrolase-related" evidence="5">
    <location>
        <begin position="49"/>
        <end position="433"/>
    </location>
</feature>
<dbReference type="NCBIfam" id="NF006681">
    <property type="entry name" value="PRK09229.1-2"/>
    <property type="match status" value="1"/>
</dbReference>
<keyword evidence="3" id="KW-0378">Hydrolase</keyword>
<reference evidence="6 7" key="1">
    <citation type="submission" date="2014-04" db="EMBL/GenBank/DDBJ databases">
        <title>Aquimarina sp. 22II-S11-z7 Genome Sequencing.</title>
        <authorList>
            <person name="Lai Q."/>
        </authorList>
    </citation>
    <scope>NUCLEOTIDE SEQUENCE [LARGE SCALE GENOMIC DNA]</scope>
    <source>
        <strain evidence="6 7">22II-S11-z7</strain>
    </source>
</reference>
<comment type="cofactor">
    <cofactor evidence="1">
        <name>Zn(2+)</name>
        <dbReference type="ChEBI" id="CHEBI:29105"/>
    </cofactor>
</comment>
<evidence type="ECO:0000256" key="1">
    <source>
        <dbReference type="ARBA" id="ARBA00001947"/>
    </source>
</evidence>
<protein>
    <submittedName>
        <fullName evidence="6">Formiminoglutamase</fullName>
    </submittedName>
</protein>
<dbReference type="InterPro" id="IPR032466">
    <property type="entry name" value="Metal_Hydrolase"/>
</dbReference>
<dbReference type="PANTHER" id="PTHR11271">
    <property type="entry name" value="GUANINE DEAMINASE"/>
    <property type="match status" value="1"/>
</dbReference>
<organism evidence="6 7">
    <name type="scientific">Aquimarina atlantica</name>
    <dbReference type="NCBI Taxonomy" id="1317122"/>
    <lineage>
        <taxon>Bacteria</taxon>
        <taxon>Pseudomonadati</taxon>
        <taxon>Bacteroidota</taxon>
        <taxon>Flavobacteriia</taxon>
        <taxon>Flavobacteriales</taxon>
        <taxon>Flavobacteriaceae</taxon>
        <taxon>Aquimarina</taxon>
    </lineage>
</organism>
<keyword evidence="4" id="KW-0862">Zinc</keyword>
<evidence type="ECO:0000259" key="5">
    <source>
        <dbReference type="Pfam" id="PF01979"/>
    </source>
</evidence>
<evidence type="ECO:0000313" key="6">
    <source>
        <dbReference type="EMBL" id="EZH75266.1"/>
    </source>
</evidence>
<dbReference type="Pfam" id="PF01979">
    <property type="entry name" value="Amidohydro_1"/>
    <property type="match status" value="1"/>
</dbReference>
<keyword evidence="2" id="KW-0479">Metal-binding</keyword>
<dbReference type="PANTHER" id="PTHR11271:SF48">
    <property type="entry name" value="AMIDOHYDROLASE-RELATED DOMAIN-CONTAINING PROTEIN"/>
    <property type="match status" value="1"/>
</dbReference>
<dbReference type="Proteomes" id="UP000023541">
    <property type="component" value="Unassembled WGS sequence"/>
</dbReference>
<accession>A0A023BYX4</accession>
<evidence type="ECO:0000256" key="2">
    <source>
        <dbReference type="ARBA" id="ARBA00022723"/>
    </source>
</evidence>
<dbReference type="SUPFAM" id="SSF51556">
    <property type="entry name" value="Metallo-dependent hydrolases"/>
    <property type="match status" value="1"/>
</dbReference>
<dbReference type="Gene3D" id="2.30.40.10">
    <property type="entry name" value="Urease, subunit C, domain 1"/>
    <property type="match status" value="1"/>
</dbReference>
<sequence>MKTYHFKGVLQNTGWKEHTGITVNNEGIITDISSFDPLQKSNEIIDGFAIPGFQNAHSHAFQYAMAGLAERHENTTSTPDDFWGWREAMYQLALTMNPEQMEAIATMLYAEMARHGYTNVAEFHYVHHDKNGVPYINLSEMGNSLISAAKNVGIGITLIPIFYQKGGFGQEPNDRQRRFISPTIDEYLTLLESSKAACKHYQHANIAVGIHSMRGVEPSDIAEIAKSGPQDIPFHIHVSEQLKEIEDSVKYLGKRPVEWLLDHVDMNDRFHLVHATHLTDHEIDGIAKSKANVVLCPSTEGNLGDGLFPLRKYQENGGKWSIGTDSHVGLNPLEELRILDYGQRLISHKRNTYSSHQQGDSGMYAIEMATKTGRKAMNNFTSDFFKVGEPLNACIIDASSPLLATTATQNLASTIVYATDSNMQLGTIAYGKMIVTNQNHTKYLEIKEKFAKTITALKNR</sequence>
<name>A0A023BYX4_9FLAO</name>
<dbReference type="NCBIfam" id="TIGR02022">
    <property type="entry name" value="hutF"/>
    <property type="match status" value="1"/>
</dbReference>
<comment type="caution">
    <text evidence="6">The sequence shown here is derived from an EMBL/GenBank/DDBJ whole genome shotgun (WGS) entry which is preliminary data.</text>
</comment>
<dbReference type="GO" id="GO:0046872">
    <property type="term" value="F:metal ion binding"/>
    <property type="evidence" value="ECO:0007669"/>
    <property type="project" value="UniProtKB-KW"/>
</dbReference>
<dbReference type="AlphaFoldDB" id="A0A023BYX4"/>
<dbReference type="OrthoDB" id="9807210at2"/>
<dbReference type="Gene3D" id="3.20.20.140">
    <property type="entry name" value="Metal-dependent hydrolases"/>
    <property type="match status" value="1"/>
</dbReference>
<dbReference type="InterPro" id="IPR010252">
    <property type="entry name" value="HutF"/>
</dbReference>
<keyword evidence="7" id="KW-1185">Reference proteome</keyword>
<proteinExistence type="predicted"/>
<dbReference type="EMBL" id="AQRA01000001">
    <property type="protein sequence ID" value="EZH75266.1"/>
    <property type="molecule type" value="Genomic_DNA"/>
</dbReference>
<dbReference type="RefSeq" id="WP_034237604.1">
    <property type="nucleotide sequence ID" value="NZ_AQRA01000001.1"/>
</dbReference>
<evidence type="ECO:0000313" key="7">
    <source>
        <dbReference type="Proteomes" id="UP000023541"/>
    </source>
</evidence>
<dbReference type="STRING" id="1317122.ATO12_00380"/>
<evidence type="ECO:0000256" key="3">
    <source>
        <dbReference type="ARBA" id="ARBA00022801"/>
    </source>
</evidence>
<dbReference type="InterPro" id="IPR011059">
    <property type="entry name" value="Metal-dep_hydrolase_composite"/>
</dbReference>
<dbReference type="GO" id="GO:0019239">
    <property type="term" value="F:deaminase activity"/>
    <property type="evidence" value="ECO:0007669"/>
    <property type="project" value="TreeGrafter"/>
</dbReference>
<dbReference type="eggNOG" id="COG0402">
    <property type="taxonomic scope" value="Bacteria"/>
</dbReference>